<evidence type="ECO:0000256" key="1">
    <source>
        <dbReference type="ARBA" id="ARBA00022649"/>
    </source>
</evidence>
<keyword evidence="1" id="KW-1277">Toxin-antitoxin system</keyword>
<protein>
    <submittedName>
        <fullName evidence="5">DUF86 domain-containing protein</fullName>
    </submittedName>
</protein>
<keyword evidence="6" id="KW-1185">Reference proteome</keyword>
<evidence type="ECO:0000256" key="4">
    <source>
        <dbReference type="SAM" id="MobiDB-lite"/>
    </source>
</evidence>
<evidence type="ECO:0000256" key="3">
    <source>
        <dbReference type="ARBA" id="ARBA00022801"/>
    </source>
</evidence>
<evidence type="ECO:0000313" key="6">
    <source>
        <dbReference type="Proteomes" id="UP000292859"/>
    </source>
</evidence>
<organism evidence="5 6">
    <name type="scientific">Paracoccus sediminis</name>
    <dbReference type="NCBI Taxonomy" id="1214787"/>
    <lineage>
        <taxon>Bacteria</taxon>
        <taxon>Pseudomonadati</taxon>
        <taxon>Pseudomonadota</taxon>
        <taxon>Alphaproteobacteria</taxon>
        <taxon>Rhodobacterales</taxon>
        <taxon>Paracoccaceae</taxon>
        <taxon>Paracoccus</taxon>
    </lineage>
</organism>
<name>A0ABY1YLJ4_9RHOB</name>
<dbReference type="RefSeq" id="WP_089388250.1">
    <property type="nucleotide sequence ID" value="NZ_FZNM01000006.1"/>
</dbReference>
<evidence type="ECO:0000313" key="5">
    <source>
        <dbReference type="EMBL" id="TBN50141.1"/>
    </source>
</evidence>
<reference evidence="5 6" key="1">
    <citation type="submission" date="2019-02" db="EMBL/GenBank/DDBJ databases">
        <authorList>
            <person name="Zhang G."/>
        </authorList>
    </citation>
    <scope>NUCLEOTIDE SEQUENCE [LARGE SCALE GENOMIC DNA]</scope>
    <source>
        <strain evidence="5 6">CMB17</strain>
    </source>
</reference>
<dbReference type="InterPro" id="IPR008201">
    <property type="entry name" value="HepT-like"/>
</dbReference>
<keyword evidence="2" id="KW-0540">Nuclease</keyword>
<evidence type="ECO:0000256" key="2">
    <source>
        <dbReference type="ARBA" id="ARBA00022722"/>
    </source>
</evidence>
<feature type="region of interest" description="Disordered" evidence="4">
    <location>
        <begin position="80"/>
        <end position="125"/>
    </location>
</feature>
<proteinExistence type="predicted"/>
<dbReference type="EMBL" id="SIRL01000006">
    <property type="protein sequence ID" value="TBN50141.1"/>
    <property type="molecule type" value="Genomic_DNA"/>
</dbReference>
<comment type="caution">
    <text evidence="5">The sequence shown here is derived from an EMBL/GenBank/DDBJ whole genome shotgun (WGS) entry which is preliminary data.</text>
</comment>
<keyword evidence="3" id="KW-0378">Hydrolase</keyword>
<accession>A0ABY1YLJ4</accession>
<dbReference type="Proteomes" id="UP000292859">
    <property type="component" value="Unassembled WGS sequence"/>
</dbReference>
<dbReference type="Pfam" id="PF01934">
    <property type="entry name" value="HepT-like"/>
    <property type="match status" value="1"/>
</dbReference>
<gene>
    <name evidence="5" type="ORF">EYF88_10920</name>
</gene>
<sequence>MDQRVAFSISRNDPNLRWRCCTTTCCCSIAIASDHPDFANAQAAIPWRGIRGMRNRIAHGSFDIAPHVVWTMVQAELPALIKQRSRPKSGHSRQRGGSHENGPTTEPGSVRWGQERSDSGAAWQP</sequence>
<feature type="compositionally biased region" description="Basic residues" evidence="4">
    <location>
        <begin position="83"/>
        <end position="96"/>
    </location>
</feature>